<keyword evidence="8 13" id="KW-1133">Transmembrane helix</keyword>
<feature type="transmembrane region" description="Helical" evidence="13">
    <location>
        <begin position="63"/>
        <end position="82"/>
    </location>
</feature>
<dbReference type="GeneID" id="14308085"/>
<name>L0HHD4_METFS</name>
<dbReference type="HOGENOM" id="CLU_090238_3_2_2"/>
<keyword evidence="7" id="KW-0630">Potassium</keyword>
<gene>
    <name evidence="14" type="ordered locus">Metfor_1696</name>
</gene>
<evidence type="ECO:0000256" key="12">
    <source>
        <dbReference type="ARBA" id="ARBA00034430"/>
    </source>
</evidence>
<feature type="transmembrane region" description="Helical" evidence="13">
    <location>
        <begin position="121"/>
        <end position="140"/>
    </location>
</feature>
<dbReference type="PANTHER" id="PTHR31462">
    <property type="entry name" value="ENDOSOMAL/LYSOSOMAL POTASSIUM CHANNEL TMEM175"/>
    <property type="match status" value="1"/>
</dbReference>
<proteinExistence type="inferred from homology"/>
<dbReference type="OrthoDB" id="10769at2157"/>
<protein>
    <submittedName>
        <fullName evidence="14">Putative integral membrane protein</fullName>
    </submittedName>
</protein>
<feature type="transmembrane region" description="Helical" evidence="13">
    <location>
        <begin position="94"/>
        <end position="115"/>
    </location>
</feature>
<keyword evidence="6" id="KW-0631">Potassium channel</keyword>
<dbReference type="Proteomes" id="UP000010824">
    <property type="component" value="Chromosome"/>
</dbReference>
<evidence type="ECO:0000256" key="8">
    <source>
        <dbReference type="ARBA" id="ARBA00022989"/>
    </source>
</evidence>
<keyword evidence="15" id="KW-1185">Reference proteome</keyword>
<dbReference type="eggNOG" id="arCOG04887">
    <property type="taxonomic scope" value="Archaea"/>
</dbReference>
<evidence type="ECO:0000256" key="6">
    <source>
        <dbReference type="ARBA" id="ARBA00022826"/>
    </source>
</evidence>
<comment type="subcellular location">
    <subcellularLocation>
        <location evidence="1">Membrane</location>
        <topology evidence="1">Multi-pass membrane protein</topology>
    </subcellularLocation>
</comment>
<evidence type="ECO:0000313" key="15">
    <source>
        <dbReference type="Proteomes" id="UP000010824"/>
    </source>
</evidence>
<comment type="catalytic activity">
    <reaction evidence="12">
        <text>K(+)(in) = K(+)(out)</text>
        <dbReference type="Rhea" id="RHEA:29463"/>
        <dbReference type="ChEBI" id="CHEBI:29103"/>
    </reaction>
</comment>
<dbReference type="GO" id="GO:0015252">
    <property type="term" value="F:proton channel activity"/>
    <property type="evidence" value="ECO:0007669"/>
    <property type="project" value="InterPro"/>
</dbReference>
<sequence length="216" mass="24083">MTEETSSFGTMHLTKSRLESLSDGIFAFAMTLLVISINLPDKSRIVQSQAYATHLILSLYSDFFHYVLAFLILGAFWLSHHIMIHPVKTLDRIFIWLNLGTLLFVSLLPFSTSFAGDFPDTSLGAIVFEANLLAIGLGMFCQWKYATSSHRLVGAELPDEFIRHVALGTLVVPGISFLGILIALTGNLYSQAVYLMLPFVGFLLHHYHRNDRVSSA</sequence>
<organism evidence="14 15">
    <name type="scientific">Methanoregula formicica (strain DSM 22288 / NBRC 105244 / SMSP)</name>
    <dbReference type="NCBI Taxonomy" id="593750"/>
    <lineage>
        <taxon>Archaea</taxon>
        <taxon>Methanobacteriati</taxon>
        <taxon>Methanobacteriota</taxon>
        <taxon>Stenosarchaea group</taxon>
        <taxon>Methanomicrobia</taxon>
        <taxon>Methanomicrobiales</taxon>
        <taxon>Methanoregulaceae</taxon>
        <taxon>Methanoregula</taxon>
    </lineage>
</organism>
<dbReference type="InParanoid" id="L0HHD4"/>
<dbReference type="InterPro" id="IPR010617">
    <property type="entry name" value="TMEM175-like"/>
</dbReference>
<evidence type="ECO:0000256" key="9">
    <source>
        <dbReference type="ARBA" id="ARBA00023065"/>
    </source>
</evidence>
<dbReference type="PANTHER" id="PTHR31462:SF5">
    <property type="entry name" value="ENDOSOMAL_LYSOSOMAL PROTON CHANNEL TMEM175"/>
    <property type="match status" value="1"/>
</dbReference>
<dbReference type="RefSeq" id="WP_015285686.1">
    <property type="nucleotide sequence ID" value="NC_019943.1"/>
</dbReference>
<keyword evidence="10 13" id="KW-0472">Membrane</keyword>
<feature type="transmembrane region" description="Helical" evidence="13">
    <location>
        <begin position="188"/>
        <end position="207"/>
    </location>
</feature>
<evidence type="ECO:0000256" key="3">
    <source>
        <dbReference type="ARBA" id="ARBA00022448"/>
    </source>
</evidence>
<keyword evidence="9" id="KW-0406">Ion transport</keyword>
<evidence type="ECO:0000256" key="2">
    <source>
        <dbReference type="ARBA" id="ARBA00006920"/>
    </source>
</evidence>
<evidence type="ECO:0000256" key="4">
    <source>
        <dbReference type="ARBA" id="ARBA00022538"/>
    </source>
</evidence>
<dbReference type="GO" id="GO:0016020">
    <property type="term" value="C:membrane"/>
    <property type="evidence" value="ECO:0007669"/>
    <property type="project" value="UniProtKB-SubCell"/>
</dbReference>
<dbReference type="KEGG" id="mfo:Metfor_1696"/>
<feature type="transmembrane region" description="Helical" evidence="13">
    <location>
        <begin position="21"/>
        <end position="39"/>
    </location>
</feature>
<comment type="similarity">
    <text evidence="2">Belongs to the TMEM175 family.</text>
</comment>
<evidence type="ECO:0000256" key="13">
    <source>
        <dbReference type="SAM" id="Phobius"/>
    </source>
</evidence>
<reference evidence="14 15" key="2">
    <citation type="journal article" date="2014" name="Genome Announc.">
        <title>Complete Genome Sequence of Methanoregula formicica SMSPT, a Mesophilic Hydrogenotrophic Methanogen Isolated from a Methanogenic Upflow Anaerobic Sludge Blanket Reactor.</title>
        <authorList>
            <person name="Yamamoto K."/>
            <person name="Tamaki H."/>
            <person name="Cadillo-Quiroz H."/>
            <person name="Imachi H."/>
            <person name="Kyrpides N."/>
            <person name="Woyke T."/>
            <person name="Goodwin L."/>
            <person name="Zinder S.H."/>
            <person name="Kamagata Y."/>
            <person name="Liu W.T."/>
        </authorList>
    </citation>
    <scope>NUCLEOTIDE SEQUENCE [LARGE SCALE GENOMIC DNA]</scope>
    <source>
        <strain evidence="15">DSM 22288 / NBRC 105244 / SMSP</strain>
    </source>
</reference>
<evidence type="ECO:0000256" key="7">
    <source>
        <dbReference type="ARBA" id="ARBA00022958"/>
    </source>
</evidence>
<keyword evidence="3" id="KW-0813">Transport</keyword>
<keyword evidence="4" id="KW-0633">Potassium transport</keyword>
<dbReference type="AlphaFoldDB" id="L0HHD4"/>
<dbReference type="GO" id="GO:0005267">
    <property type="term" value="F:potassium channel activity"/>
    <property type="evidence" value="ECO:0007669"/>
    <property type="project" value="UniProtKB-KW"/>
</dbReference>
<evidence type="ECO:0000256" key="11">
    <source>
        <dbReference type="ARBA" id="ARBA00023303"/>
    </source>
</evidence>
<feature type="transmembrane region" description="Helical" evidence="13">
    <location>
        <begin position="161"/>
        <end position="182"/>
    </location>
</feature>
<dbReference type="Pfam" id="PF06736">
    <property type="entry name" value="TMEM175"/>
    <property type="match status" value="1"/>
</dbReference>
<accession>L0HHD4</accession>
<evidence type="ECO:0000256" key="10">
    <source>
        <dbReference type="ARBA" id="ARBA00023136"/>
    </source>
</evidence>
<keyword evidence="5 13" id="KW-0812">Transmembrane</keyword>
<evidence type="ECO:0000256" key="1">
    <source>
        <dbReference type="ARBA" id="ARBA00004141"/>
    </source>
</evidence>
<reference evidence="15" key="1">
    <citation type="submission" date="2011-12" db="EMBL/GenBank/DDBJ databases">
        <title>Complete sequence of Methanoregula formicicum SMSP.</title>
        <authorList>
            <person name="Lucas S."/>
            <person name="Han J."/>
            <person name="Lapidus A."/>
            <person name="Cheng J.-F."/>
            <person name="Goodwin L."/>
            <person name="Pitluck S."/>
            <person name="Peters L."/>
            <person name="Ovchinnikova G."/>
            <person name="Teshima H."/>
            <person name="Detter J.C."/>
            <person name="Han C."/>
            <person name="Tapia R."/>
            <person name="Land M."/>
            <person name="Hauser L."/>
            <person name="Kyrpides N."/>
            <person name="Ivanova N."/>
            <person name="Pagani I."/>
            <person name="Imachi H."/>
            <person name="Tamaki H."/>
            <person name="Sekiguchi Y."/>
            <person name="Kamagata Y."/>
            <person name="Cadillo-Quiroz H."/>
            <person name="Zinder S."/>
            <person name="Liu W.-T."/>
            <person name="Woyke T."/>
        </authorList>
    </citation>
    <scope>NUCLEOTIDE SEQUENCE [LARGE SCALE GENOMIC DNA]</scope>
    <source>
        <strain evidence="15">DSM 22288 / NBRC 105244 / SMSP</strain>
    </source>
</reference>
<keyword evidence="11" id="KW-0407">Ion channel</keyword>
<evidence type="ECO:0000313" key="14">
    <source>
        <dbReference type="EMBL" id="AGB02723.1"/>
    </source>
</evidence>
<dbReference type="EMBL" id="CP003167">
    <property type="protein sequence ID" value="AGB02723.1"/>
    <property type="molecule type" value="Genomic_DNA"/>
</dbReference>
<evidence type="ECO:0000256" key="5">
    <source>
        <dbReference type="ARBA" id="ARBA00022692"/>
    </source>
</evidence>